<dbReference type="SUPFAM" id="SSF116842">
    <property type="entry name" value="XseB-like"/>
    <property type="match status" value="1"/>
</dbReference>
<keyword evidence="5 6" id="KW-0269">Exonuclease</keyword>
<accession>A0A4V1MRH6</accession>
<name>A0A4V1MRH6_9BURK</name>
<dbReference type="Gene3D" id="1.10.287.1040">
    <property type="entry name" value="Exonuclease VII, small subunit"/>
    <property type="match status" value="1"/>
</dbReference>
<gene>
    <name evidence="6" type="primary">xseB</name>
    <name evidence="7" type="ORF">C7R54_26915</name>
</gene>
<dbReference type="GO" id="GO:0009318">
    <property type="term" value="C:exodeoxyribonuclease VII complex"/>
    <property type="evidence" value="ECO:0007669"/>
    <property type="project" value="UniProtKB-UniRule"/>
</dbReference>
<keyword evidence="2 6" id="KW-0963">Cytoplasm</keyword>
<dbReference type="GO" id="GO:0008855">
    <property type="term" value="F:exodeoxyribonuclease VII activity"/>
    <property type="evidence" value="ECO:0007669"/>
    <property type="project" value="UniProtKB-UniRule"/>
</dbReference>
<protein>
    <recommendedName>
        <fullName evidence="6">Exodeoxyribonuclease 7 small subunit</fullName>
        <ecNumber evidence="6">3.1.11.6</ecNumber>
    </recommendedName>
    <alternativeName>
        <fullName evidence="6">Exodeoxyribonuclease VII small subunit</fullName>
        <shortName evidence="6">Exonuclease VII small subunit</shortName>
    </alternativeName>
</protein>
<dbReference type="GO" id="GO:0006308">
    <property type="term" value="P:DNA catabolic process"/>
    <property type="evidence" value="ECO:0007669"/>
    <property type="project" value="UniProtKB-UniRule"/>
</dbReference>
<dbReference type="PANTHER" id="PTHR34137:SF1">
    <property type="entry name" value="EXODEOXYRIBONUCLEASE 7 SMALL SUBUNIT"/>
    <property type="match status" value="1"/>
</dbReference>
<keyword evidence="3 6" id="KW-0540">Nuclease</keyword>
<dbReference type="GO" id="GO:0005829">
    <property type="term" value="C:cytosol"/>
    <property type="evidence" value="ECO:0007669"/>
    <property type="project" value="TreeGrafter"/>
</dbReference>
<evidence type="ECO:0000256" key="6">
    <source>
        <dbReference type="HAMAP-Rule" id="MF_00337"/>
    </source>
</evidence>
<comment type="function">
    <text evidence="6">Bidirectionally degrades single-stranded DNA into large acid-insoluble oligonucleotides, which are then degraded further into small acid-soluble oligonucleotides.</text>
</comment>
<evidence type="ECO:0000256" key="2">
    <source>
        <dbReference type="ARBA" id="ARBA00022490"/>
    </source>
</evidence>
<dbReference type="EC" id="3.1.11.6" evidence="6"/>
<dbReference type="NCBIfam" id="NF002141">
    <property type="entry name" value="PRK00977.1-5"/>
    <property type="match status" value="1"/>
</dbReference>
<comment type="catalytic activity">
    <reaction evidence="6">
        <text>Exonucleolytic cleavage in either 5'- to 3'- or 3'- to 5'-direction to yield nucleoside 5'-phosphates.</text>
        <dbReference type="EC" id="3.1.11.6"/>
    </reaction>
</comment>
<reference evidence="7 8" key="1">
    <citation type="journal article" date="2017" name="Int. J. Syst. Evol. Microbiol.">
        <title>Achromobacter aloeverae sp. nov., isolated from the root of Aloe vera (L.) Burm.f.</title>
        <authorList>
            <person name="Kuncharoen N."/>
            <person name="Muramatsu Y."/>
            <person name="Shibata C."/>
            <person name="Kamakura Y."/>
            <person name="Nakagawa Y."/>
            <person name="Tanasupawat S."/>
        </authorList>
    </citation>
    <scope>NUCLEOTIDE SEQUENCE [LARGE SCALE GENOMIC DNA]</scope>
    <source>
        <strain evidence="7 8">AVA-1</strain>
    </source>
</reference>
<dbReference type="InterPro" id="IPR037004">
    <property type="entry name" value="Exonuc_VII_ssu_sf"/>
</dbReference>
<comment type="subunit">
    <text evidence="6">Heterooligomer composed of large and small subunits.</text>
</comment>
<sequence length="91" mass="9623">MPPVPPEADPADAAALPQDFEGALAQLEDLVASMEDGSLPLEASLAAYKRGVALTRICQERLAQAEQQVRVLEGDLLRPLEPGALDDDTNG</sequence>
<dbReference type="NCBIfam" id="NF002140">
    <property type="entry name" value="PRK00977.1-4"/>
    <property type="match status" value="1"/>
</dbReference>
<dbReference type="HAMAP" id="MF_00337">
    <property type="entry name" value="Exonuc_7_S"/>
    <property type="match status" value="1"/>
</dbReference>
<keyword evidence="4 6" id="KW-0378">Hydrolase</keyword>
<keyword evidence="8" id="KW-1185">Reference proteome</keyword>
<dbReference type="InterPro" id="IPR003761">
    <property type="entry name" value="Exonuc_VII_S"/>
</dbReference>
<evidence type="ECO:0000256" key="5">
    <source>
        <dbReference type="ARBA" id="ARBA00022839"/>
    </source>
</evidence>
<proteinExistence type="inferred from homology"/>
<evidence type="ECO:0000313" key="8">
    <source>
        <dbReference type="Proteomes" id="UP000290849"/>
    </source>
</evidence>
<organism evidence="7 8">
    <name type="scientific">Achromobacter aloeverae</name>
    <dbReference type="NCBI Taxonomy" id="1750518"/>
    <lineage>
        <taxon>Bacteria</taxon>
        <taxon>Pseudomonadati</taxon>
        <taxon>Pseudomonadota</taxon>
        <taxon>Betaproteobacteria</taxon>
        <taxon>Burkholderiales</taxon>
        <taxon>Alcaligenaceae</taxon>
        <taxon>Achromobacter</taxon>
    </lineage>
</organism>
<comment type="subcellular location">
    <subcellularLocation>
        <location evidence="6">Cytoplasm</location>
    </subcellularLocation>
</comment>
<comment type="similarity">
    <text evidence="1 6">Belongs to the XseB family.</text>
</comment>
<dbReference type="EMBL" id="PYAL01000009">
    <property type="protein sequence ID" value="RXN83967.1"/>
    <property type="molecule type" value="Genomic_DNA"/>
</dbReference>
<evidence type="ECO:0000256" key="1">
    <source>
        <dbReference type="ARBA" id="ARBA00009998"/>
    </source>
</evidence>
<dbReference type="OrthoDB" id="287668at2"/>
<dbReference type="PANTHER" id="PTHR34137">
    <property type="entry name" value="EXODEOXYRIBONUCLEASE 7 SMALL SUBUNIT"/>
    <property type="match status" value="1"/>
</dbReference>
<dbReference type="AlphaFoldDB" id="A0A4V1MRH6"/>
<dbReference type="NCBIfam" id="TIGR01280">
    <property type="entry name" value="xseB"/>
    <property type="match status" value="1"/>
</dbReference>
<dbReference type="Proteomes" id="UP000290849">
    <property type="component" value="Unassembled WGS sequence"/>
</dbReference>
<evidence type="ECO:0000313" key="7">
    <source>
        <dbReference type="EMBL" id="RXN83967.1"/>
    </source>
</evidence>
<dbReference type="Pfam" id="PF02609">
    <property type="entry name" value="Exonuc_VII_S"/>
    <property type="match status" value="1"/>
</dbReference>
<evidence type="ECO:0000256" key="4">
    <source>
        <dbReference type="ARBA" id="ARBA00022801"/>
    </source>
</evidence>
<evidence type="ECO:0000256" key="3">
    <source>
        <dbReference type="ARBA" id="ARBA00022722"/>
    </source>
</evidence>
<comment type="caution">
    <text evidence="7">The sequence shown here is derived from an EMBL/GenBank/DDBJ whole genome shotgun (WGS) entry which is preliminary data.</text>
</comment>